<dbReference type="Pfam" id="PF23148">
    <property type="entry name" value="Gp77"/>
    <property type="match status" value="1"/>
</dbReference>
<dbReference type="AlphaFoldDB" id="A0A318MZX6"/>
<comment type="caution">
    <text evidence="1">The sequence shown here is derived from an EMBL/GenBank/DDBJ whole genome shotgun (WGS) entry which is preliminary data.</text>
</comment>
<accession>A0A318MZX6</accession>
<gene>
    <name evidence="1" type="ORF">DK869_08735</name>
</gene>
<sequence length="115" mass="12830">MSDGERVVSGTVLVHGLGLKVESVLAHDRFLTAFISGGWASHSYCLTYTAQTDRGRSVIQEMILSTFGHAATERREERFISMASQTRPPDIRPPLNGIKLIDRYLLDDNGFFICI</sequence>
<dbReference type="Proteomes" id="UP000247565">
    <property type="component" value="Unassembled WGS sequence"/>
</dbReference>
<proteinExistence type="predicted"/>
<keyword evidence="2" id="KW-1185">Reference proteome</keyword>
<evidence type="ECO:0000313" key="1">
    <source>
        <dbReference type="EMBL" id="PXY98516.1"/>
    </source>
</evidence>
<dbReference type="InterPro" id="IPR056928">
    <property type="entry name" value="Gp77-like"/>
</dbReference>
<reference evidence="1 2" key="1">
    <citation type="submission" date="2018-05" db="EMBL/GenBank/DDBJ databases">
        <title>Reference genomes for bee gut microbiota database.</title>
        <authorList>
            <person name="Ellegaard K.M."/>
        </authorList>
    </citation>
    <scope>NUCLEOTIDE SEQUENCE [LARGE SCALE GENOMIC DNA]</scope>
    <source>
        <strain evidence="1 2">ESL0284</strain>
    </source>
</reference>
<name>A0A318MZX6_9PROT</name>
<organism evidence="1 2">
    <name type="scientific">Commensalibacter melissae</name>
    <dbReference type="NCBI Taxonomy" id="2070537"/>
    <lineage>
        <taxon>Bacteria</taxon>
        <taxon>Pseudomonadati</taxon>
        <taxon>Pseudomonadota</taxon>
        <taxon>Alphaproteobacteria</taxon>
        <taxon>Acetobacterales</taxon>
        <taxon>Acetobacteraceae</taxon>
    </lineage>
</organism>
<evidence type="ECO:0000313" key="2">
    <source>
        <dbReference type="Proteomes" id="UP000247565"/>
    </source>
</evidence>
<protein>
    <submittedName>
        <fullName evidence="1">Uncharacterized protein</fullName>
    </submittedName>
</protein>
<dbReference type="EMBL" id="QGLT01000011">
    <property type="protein sequence ID" value="PXY98516.1"/>
    <property type="molecule type" value="Genomic_DNA"/>
</dbReference>